<dbReference type="EMBL" id="BIMR01000012">
    <property type="protein sequence ID" value="GCE75125.1"/>
    <property type="molecule type" value="Genomic_DNA"/>
</dbReference>
<accession>A0A402DLY1</accession>
<dbReference type="InterPro" id="IPR010093">
    <property type="entry name" value="SinI_DNA-bd"/>
</dbReference>
<dbReference type="NCBIfam" id="TIGR01764">
    <property type="entry name" value="excise"/>
    <property type="match status" value="1"/>
</dbReference>
<dbReference type="SUPFAM" id="SSF46955">
    <property type="entry name" value="Putative DNA-binding domain"/>
    <property type="match status" value="1"/>
</dbReference>
<evidence type="ECO:0000313" key="3">
    <source>
        <dbReference type="Proteomes" id="UP000289954"/>
    </source>
</evidence>
<feature type="domain" description="Helix-turn-helix" evidence="1">
    <location>
        <begin position="24"/>
        <end position="73"/>
    </location>
</feature>
<dbReference type="InterPro" id="IPR036388">
    <property type="entry name" value="WH-like_DNA-bd_sf"/>
</dbReference>
<sequence length="86" mass="9477">MTTQTHLPNDVAGPSSTLPGLEPLLSIDALAEYVGVPVVTIYRWRTEGKGPCALRIGRHLKFPLSSVQTWLDSVRETTPGTYRAER</sequence>
<name>A0A402DLY1_9CELL</name>
<evidence type="ECO:0000259" key="1">
    <source>
        <dbReference type="Pfam" id="PF12728"/>
    </source>
</evidence>
<dbReference type="Pfam" id="PF12728">
    <property type="entry name" value="HTH_17"/>
    <property type="match status" value="1"/>
</dbReference>
<gene>
    <name evidence="2" type="ORF">CBZ_01810</name>
</gene>
<dbReference type="RefSeq" id="WP_130779752.1">
    <property type="nucleotide sequence ID" value="NZ_BIMR01000012.1"/>
</dbReference>
<proteinExistence type="predicted"/>
<keyword evidence="3" id="KW-1185">Reference proteome</keyword>
<comment type="caution">
    <text evidence="2">The sequence shown here is derived from an EMBL/GenBank/DDBJ whole genome shotgun (WGS) entry which is preliminary data.</text>
</comment>
<reference evidence="2 3" key="1">
    <citation type="submission" date="2019-01" db="EMBL/GenBank/DDBJ databases">
        <title>Draft genome sequence of Cellulomonas takizawaensis strain TKZ-21.</title>
        <authorList>
            <person name="Yamamura H."/>
            <person name="Hayashi T."/>
            <person name="Hamada M."/>
            <person name="Serisawa Y."/>
            <person name="Matsuyama K."/>
            <person name="Nakagawa Y."/>
            <person name="Otoguro M."/>
            <person name="Yanagida F."/>
            <person name="Hayakawa M."/>
        </authorList>
    </citation>
    <scope>NUCLEOTIDE SEQUENCE [LARGE SCALE GENOMIC DNA]</scope>
    <source>
        <strain evidence="2 3">NBRC12680</strain>
    </source>
</reference>
<dbReference type="InterPro" id="IPR041657">
    <property type="entry name" value="HTH_17"/>
</dbReference>
<dbReference type="AlphaFoldDB" id="A0A402DLY1"/>
<organism evidence="2 3">
    <name type="scientific">Cellulomonas biazotea</name>
    <dbReference type="NCBI Taxonomy" id="1709"/>
    <lineage>
        <taxon>Bacteria</taxon>
        <taxon>Bacillati</taxon>
        <taxon>Actinomycetota</taxon>
        <taxon>Actinomycetes</taxon>
        <taxon>Micrococcales</taxon>
        <taxon>Cellulomonadaceae</taxon>
        <taxon>Cellulomonas</taxon>
    </lineage>
</organism>
<dbReference type="OrthoDB" id="194758at2"/>
<dbReference type="Proteomes" id="UP000289954">
    <property type="component" value="Unassembled WGS sequence"/>
</dbReference>
<dbReference type="GO" id="GO:0003677">
    <property type="term" value="F:DNA binding"/>
    <property type="evidence" value="ECO:0007669"/>
    <property type="project" value="InterPro"/>
</dbReference>
<protein>
    <recommendedName>
        <fullName evidence="1">Helix-turn-helix domain-containing protein</fullName>
    </recommendedName>
</protein>
<evidence type="ECO:0000313" key="2">
    <source>
        <dbReference type="EMBL" id="GCE75125.1"/>
    </source>
</evidence>
<dbReference type="InterPro" id="IPR009061">
    <property type="entry name" value="DNA-bd_dom_put_sf"/>
</dbReference>
<dbReference type="Gene3D" id="1.10.10.10">
    <property type="entry name" value="Winged helix-like DNA-binding domain superfamily/Winged helix DNA-binding domain"/>
    <property type="match status" value="1"/>
</dbReference>